<protein>
    <submittedName>
        <fullName evidence="1">Transglutaminase domain-containing protein</fullName>
    </submittedName>
</protein>
<dbReference type="InterPro" id="IPR038765">
    <property type="entry name" value="Papain-like_cys_pep_sf"/>
</dbReference>
<dbReference type="PANTHER" id="PTHR35532">
    <property type="entry name" value="SIMILAR TO POLYHYDROXYALKANOATE DEPOLYMERASE"/>
    <property type="match status" value="1"/>
</dbReference>
<dbReference type="Proteomes" id="UP000278351">
    <property type="component" value="Unassembled WGS sequence"/>
</dbReference>
<evidence type="ECO:0000313" key="1">
    <source>
        <dbReference type="EMBL" id="RPE12900.1"/>
    </source>
</evidence>
<organism evidence="1 2">
    <name type="scientific">Chitinophaga lutea</name>
    <dbReference type="NCBI Taxonomy" id="2488634"/>
    <lineage>
        <taxon>Bacteria</taxon>
        <taxon>Pseudomonadati</taxon>
        <taxon>Bacteroidota</taxon>
        <taxon>Chitinophagia</taxon>
        <taxon>Chitinophagales</taxon>
        <taxon>Chitinophagaceae</taxon>
        <taxon>Chitinophaga</taxon>
    </lineage>
</organism>
<keyword evidence="2" id="KW-1185">Reference proteome</keyword>
<comment type="caution">
    <text evidence="1">The sequence shown here is derived from an EMBL/GenBank/DDBJ whole genome shotgun (WGS) entry which is preliminary data.</text>
</comment>
<dbReference type="PROSITE" id="PS51257">
    <property type="entry name" value="PROKAR_LIPOPROTEIN"/>
    <property type="match status" value="1"/>
</dbReference>
<accession>A0A3N4QA69</accession>
<sequence length="509" mass="57358">MKWSKHIVSGLVAIFFAMAISVSCRRLPPEISKVLDASRNRKELIAAIDHFRKEGAKEELKACYYLISHLQNHATIDIVLSDTLGHTLCRRDAGYLQALREKSTSLIGKYEAYFPVKVIKYDVDSLGASSIIKNISMAYSVRRQFPWAKKLSDEVFMNYVLPHRIGNEQSEDWRSFFLNRYQSTLLNLPDSATSMDVYRLLNEDLNSWFGYDKNYKPVIPSLSVGQCAELKIGGCEEVANLHALALRAVGIPAAIEIAPFWGKSDFGHAEIVLLAPNGKLAPPDPDRFRGIAAKVFRKTYAVSPSAADSMRLLGEIPENIPPLFAITNLLDVTSDRTSVSDVSVELNAAFTNCRVAYICVYNNGEWTPIEWSGLKNGQYATFHDMGCDILYHIAFVSGGELILYGNPFVLKGVNNLDVMNGTKISFPVANVEKFGPNEWNRVVAGREYLLSIWDIDNKRWRPLTKKRCSQNGELQFKDIFSSRLYKLDDVSAPGTGRPFSFRRAKQIWW</sequence>
<name>A0A3N4QA69_9BACT</name>
<dbReference type="AlphaFoldDB" id="A0A3N4QA69"/>
<dbReference type="RefSeq" id="WP_123845415.1">
    <property type="nucleotide sequence ID" value="NZ_RPDH01000001.1"/>
</dbReference>
<reference evidence="1 2" key="1">
    <citation type="submission" date="2018-11" db="EMBL/GenBank/DDBJ databases">
        <title>Chitinophaga lutea sp.nov., isolate from arsenic contaminated soil.</title>
        <authorList>
            <person name="Zong Y."/>
        </authorList>
    </citation>
    <scope>NUCLEOTIDE SEQUENCE [LARGE SCALE GENOMIC DNA]</scope>
    <source>
        <strain evidence="1 2">ZY74</strain>
    </source>
</reference>
<dbReference type="EMBL" id="RPDH01000001">
    <property type="protein sequence ID" value="RPE12900.1"/>
    <property type="molecule type" value="Genomic_DNA"/>
</dbReference>
<evidence type="ECO:0000313" key="2">
    <source>
        <dbReference type="Proteomes" id="UP000278351"/>
    </source>
</evidence>
<dbReference type="OrthoDB" id="679512at2"/>
<gene>
    <name evidence="1" type="ORF">EGT74_04975</name>
</gene>
<dbReference type="PANTHER" id="PTHR35532:SF5">
    <property type="entry name" value="CARBOHYDRATE-BINDING DOMAIN-CONTAINING PROTEIN"/>
    <property type="match status" value="1"/>
</dbReference>
<dbReference type="SUPFAM" id="SSF54001">
    <property type="entry name" value="Cysteine proteinases"/>
    <property type="match status" value="1"/>
</dbReference>
<proteinExistence type="predicted"/>